<feature type="domain" description="PepSY" evidence="2">
    <location>
        <begin position="8"/>
        <end position="82"/>
    </location>
</feature>
<dbReference type="EMBL" id="JAEHHL010000007">
    <property type="protein sequence ID" value="MBK0400039.1"/>
    <property type="molecule type" value="Genomic_DNA"/>
</dbReference>
<dbReference type="Proteomes" id="UP000655420">
    <property type="component" value="Unassembled WGS sequence"/>
</dbReference>
<protein>
    <submittedName>
        <fullName evidence="3">PepSY domain-containing protein</fullName>
    </submittedName>
</protein>
<keyword evidence="4" id="KW-1185">Reference proteome</keyword>
<accession>A0A8J7M7K0</accession>
<evidence type="ECO:0000259" key="2">
    <source>
        <dbReference type="Pfam" id="PF13670"/>
    </source>
</evidence>
<dbReference type="Pfam" id="PF13670">
    <property type="entry name" value="PepSY_2"/>
    <property type="match status" value="1"/>
</dbReference>
<dbReference type="InterPro" id="IPR025711">
    <property type="entry name" value="PepSY"/>
</dbReference>
<keyword evidence="1" id="KW-0732">Signal</keyword>
<evidence type="ECO:0000313" key="3">
    <source>
        <dbReference type="EMBL" id="MBK0400039.1"/>
    </source>
</evidence>
<gene>
    <name evidence="3" type="ORF">H0I76_12640</name>
</gene>
<reference evidence="3" key="1">
    <citation type="submission" date="2020-12" db="EMBL/GenBank/DDBJ databases">
        <title>Bacterial taxonomy.</title>
        <authorList>
            <person name="Pan X."/>
        </authorList>
    </citation>
    <scope>NUCLEOTIDE SEQUENCE</scope>
    <source>
        <strain evidence="3">M0105</strain>
    </source>
</reference>
<name>A0A8J7M7K0_9RHOB</name>
<dbReference type="RefSeq" id="WP_200610343.1">
    <property type="nucleotide sequence ID" value="NZ_JAEHHL010000007.1"/>
</dbReference>
<feature type="chain" id="PRO_5035329670" evidence="1">
    <location>
        <begin position="22"/>
        <end position="85"/>
    </location>
</feature>
<proteinExistence type="predicted"/>
<comment type="caution">
    <text evidence="3">The sequence shown here is derived from an EMBL/GenBank/DDBJ whole genome shotgun (WGS) entry which is preliminary data.</text>
</comment>
<evidence type="ECO:0000313" key="4">
    <source>
        <dbReference type="Proteomes" id="UP000655420"/>
    </source>
</evidence>
<evidence type="ECO:0000256" key="1">
    <source>
        <dbReference type="SAM" id="SignalP"/>
    </source>
</evidence>
<sequence>MRKLSPLALALVLGMPTAALASSDEKIPDAERARVTDAVAAQGYEVRKLEREDGLIEVYALKEGKRYELYVDGDTGEIVKSKVDD</sequence>
<feature type="signal peptide" evidence="1">
    <location>
        <begin position="1"/>
        <end position="21"/>
    </location>
</feature>
<dbReference type="AlphaFoldDB" id="A0A8J7M7K0"/>
<organism evidence="3 4">
    <name type="scientific">Thermohalobaculum xanthum</name>
    <dbReference type="NCBI Taxonomy" id="2753746"/>
    <lineage>
        <taxon>Bacteria</taxon>
        <taxon>Pseudomonadati</taxon>
        <taxon>Pseudomonadota</taxon>
        <taxon>Alphaproteobacteria</taxon>
        <taxon>Rhodobacterales</taxon>
        <taxon>Paracoccaceae</taxon>
        <taxon>Thermohalobaculum</taxon>
    </lineage>
</organism>